<keyword evidence="3" id="KW-1185">Reference proteome</keyword>
<proteinExistence type="predicted"/>
<dbReference type="RefSeq" id="WP_089410865.1">
    <property type="nucleotide sequence ID" value="NZ_FZQA01000001.1"/>
</dbReference>
<evidence type="ECO:0000313" key="2">
    <source>
        <dbReference type="EMBL" id="SNT67864.1"/>
    </source>
</evidence>
<reference evidence="2 3" key="1">
    <citation type="submission" date="2017-07" db="EMBL/GenBank/DDBJ databases">
        <authorList>
            <person name="Sun Z.S."/>
            <person name="Albrecht U."/>
            <person name="Echele G."/>
            <person name="Lee C.C."/>
        </authorList>
    </citation>
    <scope>NUCLEOTIDE SEQUENCE [LARGE SCALE GENOMIC DNA]</scope>
    <source>
        <strain evidence="2 3">CGMCC 1.12710</strain>
    </source>
</reference>
<evidence type="ECO:0000256" key="1">
    <source>
        <dbReference type="SAM" id="SignalP"/>
    </source>
</evidence>
<dbReference type="EMBL" id="FZQA01000001">
    <property type="protein sequence ID" value="SNT67864.1"/>
    <property type="molecule type" value="Genomic_DNA"/>
</dbReference>
<dbReference type="NCBIfam" id="TIGR04433">
    <property type="entry name" value="UrcA_uranyl"/>
    <property type="match status" value="1"/>
</dbReference>
<accession>A0A239PLA3</accession>
<keyword evidence="1" id="KW-0732">Signal</keyword>
<protein>
    <submittedName>
        <fullName evidence="2">UrcA family protein</fullName>
    </submittedName>
</protein>
<organism evidence="2 3">
    <name type="scientific">Amphiplicatus metriothermophilus</name>
    <dbReference type="NCBI Taxonomy" id="1519374"/>
    <lineage>
        <taxon>Bacteria</taxon>
        <taxon>Pseudomonadati</taxon>
        <taxon>Pseudomonadota</taxon>
        <taxon>Alphaproteobacteria</taxon>
        <taxon>Parvularculales</taxon>
        <taxon>Parvularculaceae</taxon>
        <taxon>Amphiplicatus</taxon>
    </lineage>
</organism>
<dbReference type="AlphaFoldDB" id="A0A239PLA3"/>
<dbReference type="InterPro" id="IPR030972">
    <property type="entry name" value="UrcA_uranyl"/>
</dbReference>
<evidence type="ECO:0000313" key="3">
    <source>
        <dbReference type="Proteomes" id="UP000198346"/>
    </source>
</evidence>
<dbReference type="Proteomes" id="UP000198346">
    <property type="component" value="Unassembled WGS sequence"/>
</dbReference>
<name>A0A239PLA3_9PROT</name>
<sequence length="108" mass="11298">MFRQKAIAFAALFVLVGAAAPASAGEARIAYDRAALADPAYAAEVYAEIKAAARALCRKELASRPYGRYQIDRCVRDAVDRAVAAADSPALAAAAGRERAESRLAAAN</sequence>
<gene>
    <name evidence="2" type="ORF">SAMN06297382_0357</name>
</gene>
<feature type="signal peptide" evidence="1">
    <location>
        <begin position="1"/>
        <end position="24"/>
    </location>
</feature>
<feature type="chain" id="PRO_5012286164" evidence="1">
    <location>
        <begin position="25"/>
        <end position="108"/>
    </location>
</feature>